<dbReference type="GO" id="GO:0008534">
    <property type="term" value="F:oxidized purine nucleobase lesion DNA N-glycosylase activity"/>
    <property type="evidence" value="ECO:0007669"/>
    <property type="project" value="UniProtKB-EC"/>
</dbReference>
<dbReference type="InterPro" id="IPR010979">
    <property type="entry name" value="Ribosomal_uS13-like_H2TH"/>
</dbReference>
<dbReference type="InterPro" id="IPR015886">
    <property type="entry name" value="H2TH_FPG"/>
</dbReference>
<feature type="binding site" evidence="15">
    <location>
        <position position="91"/>
    </location>
    <ligand>
        <name>DNA</name>
        <dbReference type="ChEBI" id="CHEBI:16991"/>
    </ligand>
</feature>
<dbReference type="EC" id="4.2.99.18" evidence="15"/>
<keyword evidence="9 15" id="KW-0238">DNA-binding</keyword>
<dbReference type="InterPro" id="IPR035937">
    <property type="entry name" value="FPG_N"/>
</dbReference>
<dbReference type="GO" id="GO:0140078">
    <property type="term" value="F:class I DNA-(apurinic or apyrimidinic site) endonuclease activity"/>
    <property type="evidence" value="ECO:0007669"/>
    <property type="project" value="UniProtKB-EC"/>
</dbReference>
<dbReference type="SMART" id="SM00898">
    <property type="entry name" value="Fapy_DNA_glyco"/>
    <property type="match status" value="1"/>
</dbReference>
<keyword evidence="6 15" id="KW-0863">Zinc-finger</keyword>
<evidence type="ECO:0000256" key="6">
    <source>
        <dbReference type="ARBA" id="ARBA00022771"/>
    </source>
</evidence>
<evidence type="ECO:0000259" key="17">
    <source>
        <dbReference type="PROSITE" id="PS51068"/>
    </source>
</evidence>
<dbReference type="SUPFAM" id="SSF57716">
    <property type="entry name" value="Glucocorticoid receptor-like (DNA-binding domain)"/>
    <property type="match status" value="1"/>
</dbReference>
<comment type="subunit">
    <text evidence="3 15">Monomer.</text>
</comment>
<proteinExistence type="inferred from homology"/>
<feature type="active site" description="Proton donor; for beta-elimination activity" evidence="15">
    <location>
        <position position="58"/>
    </location>
</feature>
<evidence type="ECO:0000256" key="10">
    <source>
        <dbReference type="ARBA" id="ARBA00023204"/>
    </source>
</evidence>
<sequence length="276" mass="30952">MPELPEVETTRLAVAPCLLKQTIKQIIVRNAGLRQPVPDDLSLSAPGQQIRHISRRSKYLLIYLTQGCVLIHLGMSGHLRLLSNPVAPGKHDHIDMILSNGKILRYNDPRRFGLWLYLQDNPDLHPLIKNLGPEPLSDEFNDDYLSRQAVRKKTNVKSFIMNNHIVVGVGNIYATESLYRAGIHPLRAASTLTSNELQRLVTIIRQVLKEAIKAGGTTLKDFYVLDGKPGYFAQSLQVYGRNNQPCFQCASVIEMTRITGRASAYCPTCQPFLPLI</sequence>
<comment type="catalytic activity">
    <reaction evidence="1 15">
        <text>Hydrolysis of DNA containing ring-opened 7-methylguanine residues, releasing 2,6-diamino-4-hydroxy-5-(N-methyl)formamidopyrimidine.</text>
        <dbReference type="EC" id="3.2.2.23"/>
    </reaction>
</comment>
<keyword evidence="5 15" id="KW-0227">DNA damage</keyword>
<feature type="active site" description="Proton donor" evidence="15">
    <location>
        <position position="3"/>
    </location>
</feature>
<dbReference type="PANTHER" id="PTHR22993:SF9">
    <property type="entry name" value="FORMAMIDOPYRIMIDINE-DNA GLYCOSYLASE"/>
    <property type="match status" value="1"/>
</dbReference>
<keyword evidence="19" id="KW-1185">Reference proteome</keyword>
<dbReference type="NCBIfam" id="NF002211">
    <property type="entry name" value="PRK01103.1"/>
    <property type="match status" value="1"/>
</dbReference>
<organism evidence="18 19">
    <name type="scientific">Legionella dresdenensis</name>
    <dbReference type="NCBI Taxonomy" id="450200"/>
    <lineage>
        <taxon>Bacteria</taxon>
        <taxon>Pseudomonadati</taxon>
        <taxon>Pseudomonadota</taxon>
        <taxon>Gammaproteobacteria</taxon>
        <taxon>Legionellales</taxon>
        <taxon>Legionellaceae</taxon>
        <taxon>Legionella</taxon>
    </lineage>
</organism>
<dbReference type="Gene3D" id="1.10.8.50">
    <property type="match status" value="1"/>
</dbReference>
<comment type="cofactor">
    <cofactor evidence="15">
        <name>Zn(2+)</name>
        <dbReference type="ChEBI" id="CHEBI:29105"/>
    </cofactor>
    <text evidence="15">Binds 1 zinc ion per subunit.</text>
</comment>
<dbReference type="InterPro" id="IPR020629">
    <property type="entry name" value="FPG_Glyclase"/>
</dbReference>
<dbReference type="PROSITE" id="PS51066">
    <property type="entry name" value="ZF_FPG_2"/>
    <property type="match status" value="1"/>
</dbReference>
<dbReference type="PROSITE" id="PS01242">
    <property type="entry name" value="ZF_FPG_1"/>
    <property type="match status" value="1"/>
</dbReference>
<keyword evidence="7 15" id="KW-0378">Hydrolase</keyword>
<dbReference type="InterPro" id="IPR015887">
    <property type="entry name" value="DNA_glyclase_Znf_dom_DNA_BS"/>
</dbReference>
<feature type="active site" description="Proton donor; for delta-elimination activity" evidence="15">
    <location>
        <position position="261"/>
    </location>
</feature>
<evidence type="ECO:0000256" key="7">
    <source>
        <dbReference type="ARBA" id="ARBA00022801"/>
    </source>
</evidence>
<dbReference type="RefSeq" id="WP_382342514.1">
    <property type="nucleotide sequence ID" value="NZ_JBHSAB010000014.1"/>
</dbReference>
<accession>A0ABV8CET2</accession>
<dbReference type="Pfam" id="PF06831">
    <property type="entry name" value="H2TH"/>
    <property type="match status" value="1"/>
</dbReference>
<evidence type="ECO:0000256" key="1">
    <source>
        <dbReference type="ARBA" id="ARBA00001668"/>
    </source>
</evidence>
<name>A0ABV8CET2_9GAMM</name>
<feature type="domain" description="Formamidopyrimidine-DNA glycosylase catalytic" evidence="17">
    <location>
        <begin position="2"/>
        <end position="113"/>
    </location>
</feature>
<dbReference type="Gene3D" id="3.20.190.10">
    <property type="entry name" value="MutM-like, N-terminal"/>
    <property type="match status" value="1"/>
</dbReference>
<feature type="binding site" evidence="15">
    <location>
        <position position="152"/>
    </location>
    <ligand>
        <name>DNA</name>
        <dbReference type="ChEBI" id="CHEBI:16991"/>
    </ligand>
</feature>
<feature type="binding site" evidence="15">
    <location>
        <position position="110"/>
    </location>
    <ligand>
        <name>DNA</name>
        <dbReference type="ChEBI" id="CHEBI:16991"/>
    </ligand>
</feature>
<dbReference type="PROSITE" id="PS51068">
    <property type="entry name" value="FPG_CAT"/>
    <property type="match status" value="1"/>
</dbReference>
<evidence type="ECO:0000256" key="8">
    <source>
        <dbReference type="ARBA" id="ARBA00022833"/>
    </source>
</evidence>
<keyword evidence="11 15" id="KW-0456">Lyase</keyword>
<evidence type="ECO:0000256" key="4">
    <source>
        <dbReference type="ARBA" id="ARBA00022723"/>
    </source>
</evidence>
<evidence type="ECO:0000256" key="12">
    <source>
        <dbReference type="ARBA" id="ARBA00023268"/>
    </source>
</evidence>
<dbReference type="Proteomes" id="UP001595758">
    <property type="component" value="Unassembled WGS sequence"/>
</dbReference>
<dbReference type="InterPro" id="IPR012319">
    <property type="entry name" value="FPG_cat"/>
</dbReference>
<dbReference type="Pfam" id="PF01149">
    <property type="entry name" value="Fapy_DNA_glyco"/>
    <property type="match status" value="1"/>
</dbReference>
<keyword evidence="4 15" id="KW-0479">Metal-binding</keyword>
<keyword evidence="12 15" id="KW-0511">Multifunctional enzyme</keyword>
<keyword evidence="10 15" id="KW-0234">DNA repair</keyword>
<evidence type="ECO:0000256" key="2">
    <source>
        <dbReference type="ARBA" id="ARBA00009409"/>
    </source>
</evidence>
<evidence type="ECO:0000256" key="14">
    <source>
        <dbReference type="ARBA" id="ARBA00044632"/>
    </source>
</evidence>
<keyword evidence="13 15" id="KW-0326">Glycosidase</keyword>
<dbReference type="SUPFAM" id="SSF46946">
    <property type="entry name" value="S13-like H2TH domain"/>
    <property type="match status" value="1"/>
</dbReference>
<evidence type="ECO:0000256" key="3">
    <source>
        <dbReference type="ARBA" id="ARBA00011245"/>
    </source>
</evidence>
<evidence type="ECO:0000256" key="9">
    <source>
        <dbReference type="ARBA" id="ARBA00023125"/>
    </source>
</evidence>
<dbReference type="EMBL" id="JBHSAB010000014">
    <property type="protein sequence ID" value="MFC3908845.1"/>
    <property type="molecule type" value="Genomic_DNA"/>
</dbReference>
<dbReference type="EC" id="3.2.2.23" evidence="15"/>
<comment type="function">
    <text evidence="15">Involved in base excision repair of DNA damaged by oxidation or by mutagenic agents. Acts as DNA glycosylase that recognizes and removes damaged bases. Has a preference for oxidized purines, such as 7,8-dihydro-8-oxoguanine (8-oxoG). Has AP (apurinic/apyrimidinic) lyase activity and introduces nicks in the DNA strand. Cleaves the DNA backbone by beta-delta elimination to generate a single-strand break at the site of the removed base with both 3'- and 5'-phosphates.</text>
</comment>
<dbReference type="CDD" id="cd08966">
    <property type="entry name" value="EcFpg-like_N"/>
    <property type="match status" value="1"/>
</dbReference>
<dbReference type="PANTHER" id="PTHR22993">
    <property type="entry name" value="FORMAMIDOPYRIMIDINE-DNA GLYCOSYLASE"/>
    <property type="match status" value="1"/>
</dbReference>
<comment type="caution">
    <text evidence="18">The sequence shown here is derived from an EMBL/GenBank/DDBJ whole genome shotgun (WGS) entry which is preliminary data.</text>
</comment>
<evidence type="ECO:0000256" key="11">
    <source>
        <dbReference type="ARBA" id="ARBA00023239"/>
    </source>
</evidence>
<evidence type="ECO:0000313" key="18">
    <source>
        <dbReference type="EMBL" id="MFC3908845.1"/>
    </source>
</evidence>
<protein>
    <recommendedName>
        <fullName evidence="15">Formamidopyrimidine-DNA glycosylase</fullName>
        <shortName evidence="15">Fapy-DNA glycosylase</shortName>
        <ecNumber evidence="15">3.2.2.23</ecNumber>
    </recommendedName>
    <alternativeName>
        <fullName evidence="15">DNA-(apurinic or apyrimidinic site) lyase MutM</fullName>
        <shortName evidence="15">AP lyase MutM</shortName>
        <ecNumber evidence="15">4.2.99.18</ecNumber>
    </alternativeName>
</protein>
<evidence type="ECO:0000313" key="19">
    <source>
        <dbReference type="Proteomes" id="UP001595758"/>
    </source>
</evidence>
<feature type="domain" description="FPG-type" evidence="16">
    <location>
        <begin position="237"/>
        <end position="271"/>
    </location>
</feature>
<gene>
    <name evidence="15 18" type="primary">mutM</name>
    <name evidence="15" type="synonym">fpg</name>
    <name evidence="18" type="ORF">ACFORL_07115</name>
</gene>
<evidence type="ECO:0000256" key="5">
    <source>
        <dbReference type="ARBA" id="ARBA00022763"/>
    </source>
</evidence>
<dbReference type="HAMAP" id="MF_00103">
    <property type="entry name" value="Fapy_DNA_glycosyl"/>
    <property type="match status" value="1"/>
</dbReference>
<evidence type="ECO:0000256" key="13">
    <source>
        <dbReference type="ARBA" id="ARBA00023295"/>
    </source>
</evidence>
<feature type="active site" description="Schiff-base intermediate with DNA" evidence="15">
    <location>
        <position position="2"/>
    </location>
</feature>
<evidence type="ECO:0000256" key="15">
    <source>
        <dbReference type="HAMAP-Rule" id="MF_00103"/>
    </source>
</evidence>
<comment type="similarity">
    <text evidence="2 15">Belongs to the FPG family.</text>
</comment>
<dbReference type="SMART" id="SM01232">
    <property type="entry name" value="H2TH"/>
    <property type="match status" value="1"/>
</dbReference>
<dbReference type="NCBIfam" id="TIGR00577">
    <property type="entry name" value="fpg"/>
    <property type="match status" value="1"/>
</dbReference>
<evidence type="ECO:0000259" key="16">
    <source>
        <dbReference type="PROSITE" id="PS51066"/>
    </source>
</evidence>
<keyword evidence="8 15" id="KW-0862">Zinc</keyword>
<comment type="catalytic activity">
    <reaction evidence="14 15">
        <text>2'-deoxyribonucleotide-(2'-deoxyribose 5'-phosphate)-2'-deoxyribonucleotide-DNA = a 3'-end 2'-deoxyribonucleotide-(2,3-dehydro-2,3-deoxyribose 5'-phosphate)-DNA + a 5'-end 5'-phospho-2'-deoxyribonucleoside-DNA + H(+)</text>
        <dbReference type="Rhea" id="RHEA:66592"/>
        <dbReference type="Rhea" id="RHEA-COMP:13180"/>
        <dbReference type="Rhea" id="RHEA-COMP:16897"/>
        <dbReference type="Rhea" id="RHEA-COMP:17067"/>
        <dbReference type="ChEBI" id="CHEBI:15378"/>
        <dbReference type="ChEBI" id="CHEBI:136412"/>
        <dbReference type="ChEBI" id="CHEBI:157695"/>
        <dbReference type="ChEBI" id="CHEBI:167181"/>
        <dbReference type="EC" id="4.2.99.18"/>
    </reaction>
</comment>
<dbReference type="InterPro" id="IPR000214">
    <property type="entry name" value="Znf_DNA_glyclase/AP_lyase"/>
</dbReference>
<reference evidence="19" key="1">
    <citation type="journal article" date="2019" name="Int. J. Syst. Evol. Microbiol.">
        <title>The Global Catalogue of Microorganisms (GCM) 10K type strain sequencing project: providing services to taxonomists for standard genome sequencing and annotation.</title>
        <authorList>
            <consortium name="The Broad Institute Genomics Platform"/>
            <consortium name="The Broad Institute Genome Sequencing Center for Infectious Disease"/>
            <person name="Wu L."/>
            <person name="Ma J."/>
        </authorList>
    </citation>
    <scope>NUCLEOTIDE SEQUENCE [LARGE SCALE GENOMIC DNA]</scope>
    <source>
        <strain evidence="19">CCUG 59858</strain>
    </source>
</reference>
<dbReference type="SUPFAM" id="SSF81624">
    <property type="entry name" value="N-terminal domain of MutM-like DNA repair proteins"/>
    <property type="match status" value="1"/>
</dbReference>